<proteinExistence type="predicted"/>
<keyword evidence="3" id="KW-1185">Reference proteome</keyword>
<gene>
    <name evidence="2" type="ORF">K2173_025680</name>
</gene>
<name>A0AAV8SBD1_9ROSI</name>
<feature type="compositionally biased region" description="Basic and acidic residues" evidence="1">
    <location>
        <begin position="41"/>
        <end position="51"/>
    </location>
</feature>
<evidence type="ECO:0000313" key="3">
    <source>
        <dbReference type="Proteomes" id="UP001159364"/>
    </source>
</evidence>
<dbReference type="EMBL" id="JAIWQS010000012">
    <property type="protein sequence ID" value="KAJ8749485.1"/>
    <property type="molecule type" value="Genomic_DNA"/>
</dbReference>
<sequence length="107" mass="11886">MQATQIRKLHRSEIVRAVRDASEGGLRSKTTNVDTGGVSKGRADKEIRDEESSTSDEETDNTDVESADTNASNHPENEEPTLKMFDKMSDPVCSGLFRNNRELKQGM</sequence>
<feature type="compositionally biased region" description="Acidic residues" evidence="1">
    <location>
        <begin position="52"/>
        <end position="66"/>
    </location>
</feature>
<evidence type="ECO:0000313" key="2">
    <source>
        <dbReference type="EMBL" id="KAJ8749485.1"/>
    </source>
</evidence>
<reference evidence="2 3" key="1">
    <citation type="submission" date="2021-09" db="EMBL/GenBank/DDBJ databases">
        <title>Genomic insights and catalytic innovation underlie evolution of tropane alkaloids biosynthesis.</title>
        <authorList>
            <person name="Wang Y.-J."/>
            <person name="Tian T."/>
            <person name="Huang J.-P."/>
            <person name="Huang S.-X."/>
        </authorList>
    </citation>
    <scope>NUCLEOTIDE SEQUENCE [LARGE SCALE GENOMIC DNA]</scope>
    <source>
        <strain evidence="2">KIB-2018</strain>
        <tissue evidence="2">Leaf</tissue>
    </source>
</reference>
<feature type="compositionally biased region" description="Basic and acidic residues" evidence="1">
    <location>
        <begin position="75"/>
        <end position="86"/>
    </location>
</feature>
<protein>
    <submittedName>
        <fullName evidence="2">Uncharacterized protein</fullName>
    </submittedName>
</protein>
<dbReference type="Proteomes" id="UP001159364">
    <property type="component" value="Linkage Group LG12"/>
</dbReference>
<dbReference type="AlphaFoldDB" id="A0AAV8SBD1"/>
<feature type="region of interest" description="Disordered" evidence="1">
    <location>
        <begin position="18"/>
        <end position="86"/>
    </location>
</feature>
<organism evidence="2 3">
    <name type="scientific">Erythroxylum novogranatense</name>
    <dbReference type="NCBI Taxonomy" id="1862640"/>
    <lineage>
        <taxon>Eukaryota</taxon>
        <taxon>Viridiplantae</taxon>
        <taxon>Streptophyta</taxon>
        <taxon>Embryophyta</taxon>
        <taxon>Tracheophyta</taxon>
        <taxon>Spermatophyta</taxon>
        <taxon>Magnoliopsida</taxon>
        <taxon>eudicotyledons</taxon>
        <taxon>Gunneridae</taxon>
        <taxon>Pentapetalae</taxon>
        <taxon>rosids</taxon>
        <taxon>fabids</taxon>
        <taxon>Malpighiales</taxon>
        <taxon>Erythroxylaceae</taxon>
        <taxon>Erythroxylum</taxon>
    </lineage>
</organism>
<comment type="caution">
    <text evidence="2">The sequence shown here is derived from an EMBL/GenBank/DDBJ whole genome shotgun (WGS) entry which is preliminary data.</text>
</comment>
<evidence type="ECO:0000256" key="1">
    <source>
        <dbReference type="SAM" id="MobiDB-lite"/>
    </source>
</evidence>
<accession>A0AAV8SBD1</accession>